<dbReference type="Pfam" id="PF08352">
    <property type="entry name" value="oligo_HPY"/>
    <property type="match status" value="1"/>
</dbReference>
<protein>
    <submittedName>
        <fullName evidence="7">ABC transporter ATP-binding protein</fullName>
    </submittedName>
</protein>
<dbReference type="RefSeq" id="WP_136574576.1">
    <property type="nucleotide sequence ID" value="NZ_STFG01000023.1"/>
</dbReference>
<evidence type="ECO:0000256" key="1">
    <source>
        <dbReference type="ARBA" id="ARBA00005417"/>
    </source>
</evidence>
<keyword evidence="3" id="KW-1003">Cell membrane</keyword>
<dbReference type="GO" id="GO:0005524">
    <property type="term" value="F:ATP binding"/>
    <property type="evidence" value="ECO:0007669"/>
    <property type="project" value="UniProtKB-KW"/>
</dbReference>
<dbReference type="PROSITE" id="PS00211">
    <property type="entry name" value="ABC_TRANSPORTER_1"/>
    <property type="match status" value="1"/>
</dbReference>
<evidence type="ECO:0000313" key="7">
    <source>
        <dbReference type="EMBL" id="THT98094.1"/>
    </source>
</evidence>
<dbReference type="PROSITE" id="PS50893">
    <property type="entry name" value="ABC_TRANSPORTER_2"/>
    <property type="match status" value="1"/>
</dbReference>
<dbReference type="GO" id="GO:0015833">
    <property type="term" value="P:peptide transport"/>
    <property type="evidence" value="ECO:0007669"/>
    <property type="project" value="InterPro"/>
</dbReference>
<evidence type="ECO:0000256" key="5">
    <source>
        <dbReference type="ARBA" id="ARBA00022840"/>
    </source>
</evidence>
<name>A0A4S8EWA2_9BURK</name>
<evidence type="ECO:0000256" key="2">
    <source>
        <dbReference type="ARBA" id="ARBA00022448"/>
    </source>
</evidence>
<dbReference type="Pfam" id="PF00005">
    <property type="entry name" value="ABC_tran"/>
    <property type="match status" value="1"/>
</dbReference>
<dbReference type="PANTHER" id="PTHR43776">
    <property type="entry name" value="TRANSPORT ATP-BINDING PROTEIN"/>
    <property type="match status" value="1"/>
</dbReference>
<keyword evidence="3" id="KW-0472">Membrane</keyword>
<feature type="domain" description="ABC transporter" evidence="6">
    <location>
        <begin position="5"/>
        <end position="248"/>
    </location>
</feature>
<dbReference type="SMART" id="SM00382">
    <property type="entry name" value="AAA"/>
    <property type="match status" value="1"/>
</dbReference>
<dbReference type="PANTHER" id="PTHR43776:SF7">
    <property type="entry name" value="D,D-DIPEPTIDE TRANSPORT ATP-BINDING PROTEIN DDPF-RELATED"/>
    <property type="match status" value="1"/>
</dbReference>
<dbReference type="Proteomes" id="UP000308917">
    <property type="component" value="Unassembled WGS sequence"/>
</dbReference>
<comment type="caution">
    <text evidence="7">The sequence shown here is derived from an EMBL/GenBank/DDBJ whole genome shotgun (WGS) entry which is preliminary data.</text>
</comment>
<dbReference type="InterPro" id="IPR003593">
    <property type="entry name" value="AAA+_ATPase"/>
</dbReference>
<keyword evidence="4" id="KW-0547">Nucleotide-binding</keyword>
<evidence type="ECO:0000256" key="3">
    <source>
        <dbReference type="ARBA" id="ARBA00022475"/>
    </source>
</evidence>
<keyword evidence="5 7" id="KW-0067">ATP-binding</keyword>
<comment type="similarity">
    <text evidence="1">Belongs to the ABC transporter superfamily.</text>
</comment>
<dbReference type="InterPro" id="IPR050319">
    <property type="entry name" value="ABC_transp_ATP-bind"/>
</dbReference>
<keyword evidence="8" id="KW-1185">Reference proteome</keyword>
<reference evidence="7 8" key="1">
    <citation type="journal article" date="2015" name="Antonie Van Leeuwenhoek">
        <title>Lampropedia puyangensis sp. nov., isolated from symptomatic bark of Populus ? euramericana canker and emended description of Lampropedia hyalina (Ehrenberg 1832) Lee et al. 2004.</title>
        <authorList>
            <person name="Li Y."/>
            <person name="Wang T."/>
            <person name="Piao C.G."/>
            <person name="Wang L.F."/>
            <person name="Tian G.Z."/>
            <person name="Zhu T.H."/>
            <person name="Guo M.W."/>
        </authorList>
    </citation>
    <scope>NUCLEOTIDE SEQUENCE [LARGE SCALE GENOMIC DNA]</scope>
    <source>
        <strain evidence="7 8">2-bin</strain>
    </source>
</reference>
<dbReference type="GO" id="GO:0055085">
    <property type="term" value="P:transmembrane transport"/>
    <property type="evidence" value="ECO:0007669"/>
    <property type="project" value="UniProtKB-ARBA"/>
</dbReference>
<dbReference type="SUPFAM" id="SSF52540">
    <property type="entry name" value="P-loop containing nucleoside triphosphate hydrolases"/>
    <property type="match status" value="1"/>
</dbReference>
<evidence type="ECO:0000259" key="6">
    <source>
        <dbReference type="PROSITE" id="PS50893"/>
    </source>
</evidence>
<proteinExistence type="inferred from homology"/>
<accession>A0A4S8EWA2</accession>
<sequence length="335" mass="37091">MSKLLEVRDLRVRYRTRRGLLHAVDGVNLDLAVGETLGLVGESGCGKSSLAKAIMRLVEPEAGHIRLNGHDITHLKPARLRPYRKQFQMVFQNPSDSLDGRQRVGDLIAEPLALHRVGHRSERKQAVLALMEQVGLHASAYDRFPHEFSGGQRQRIAIARALALEPALIVCDEPVSALDVSLQAQILNLLSRLQQERGVSYLFVSHDLSVVKYLADRIAVMYLGQIVEYAIAAALWNAPAHPYTQALIAAVPQTDPHNHRIENKPILSGELPDPYAPPEGCRFHGRCPKAQAVCSTQAPKLERIAPGHQVACHFPTAVEQPQPVFLNLERPLTTH</sequence>
<dbReference type="InterPro" id="IPR013563">
    <property type="entry name" value="Oligopep_ABC_C"/>
</dbReference>
<dbReference type="InterPro" id="IPR017871">
    <property type="entry name" value="ABC_transporter-like_CS"/>
</dbReference>
<dbReference type="InterPro" id="IPR027417">
    <property type="entry name" value="P-loop_NTPase"/>
</dbReference>
<dbReference type="AlphaFoldDB" id="A0A4S8EWA2"/>
<dbReference type="EMBL" id="STFG01000023">
    <property type="protein sequence ID" value="THT98094.1"/>
    <property type="molecule type" value="Genomic_DNA"/>
</dbReference>
<dbReference type="NCBIfam" id="TIGR01727">
    <property type="entry name" value="oligo_HPY"/>
    <property type="match status" value="1"/>
</dbReference>
<gene>
    <name evidence="7" type="ORF">E9531_14940</name>
</gene>
<evidence type="ECO:0000313" key="8">
    <source>
        <dbReference type="Proteomes" id="UP000308917"/>
    </source>
</evidence>
<evidence type="ECO:0000256" key="4">
    <source>
        <dbReference type="ARBA" id="ARBA00022741"/>
    </source>
</evidence>
<dbReference type="FunFam" id="3.40.50.300:FF:000016">
    <property type="entry name" value="Oligopeptide ABC transporter ATP-binding component"/>
    <property type="match status" value="1"/>
</dbReference>
<dbReference type="Gene3D" id="3.40.50.300">
    <property type="entry name" value="P-loop containing nucleotide triphosphate hydrolases"/>
    <property type="match status" value="1"/>
</dbReference>
<dbReference type="OrthoDB" id="9802772at2"/>
<organism evidence="7 8">
    <name type="scientific">Lampropedia puyangensis</name>
    <dbReference type="NCBI Taxonomy" id="1330072"/>
    <lineage>
        <taxon>Bacteria</taxon>
        <taxon>Pseudomonadati</taxon>
        <taxon>Pseudomonadota</taxon>
        <taxon>Betaproteobacteria</taxon>
        <taxon>Burkholderiales</taxon>
        <taxon>Comamonadaceae</taxon>
        <taxon>Lampropedia</taxon>
    </lineage>
</organism>
<dbReference type="CDD" id="cd03257">
    <property type="entry name" value="ABC_NikE_OppD_transporters"/>
    <property type="match status" value="1"/>
</dbReference>
<keyword evidence="2" id="KW-0813">Transport</keyword>
<dbReference type="GO" id="GO:0016887">
    <property type="term" value="F:ATP hydrolysis activity"/>
    <property type="evidence" value="ECO:0007669"/>
    <property type="project" value="InterPro"/>
</dbReference>
<dbReference type="InterPro" id="IPR003439">
    <property type="entry name" value="ABC_transporter-like_ATP-bd"/>
</dbReference>